<proteinExistence type="predicted"/>
<evidence type="ECO:0000313" key="2">
    <source>
        <dbReference type="EMBL" id="KAK8028948.1"/>
    </source>
</evidence>
<evidence type="ECO:0000313" key="3">
    <source>
        <dbReference type="Proteomes" id="UP001396898"/>
    </source>
</evidence>
<sequence>MAGSSSGKQYNDTTGAGAAGKKRAAVGSHDNGNAKRPHFGASTTEKALVPVADLLNVDFWGFTKLCHRHERQIGDLGNPFEALERWARHALPRACWDDSDKQVGHWMRSESLGAAYMFQNGYCYDNGREFVTVPTYGQWLEYDGFKHFRSDEGIEWYSILKTHRLEFDTGNPAHPYLTVGSWTMSRFGKPVIVGKDNNFYQSVLDAFRERNPATISHDKEIEVPIKYLTMISDLEQEPPRPDSRDMYEYGPYLRLVGGSAHFTSSQKPSVPEKMNIDHPEHSNISEAKSVSASSSKEATAVPSNGGQRPVSEKTHTTWIPPAPSPPHTPEKPRTAPTKASHGLATPSSSGSAGPNKTIRGPLNGNAQQGPTTAPGKEKNTYAGPVTGHSNNYNTGLATPEKDQKTKPSQSASIFTASRHTVAPSTADRPTAAPSATGRPTATPSPASRPTATPSVASRLATTRSAAAATQPAATHPVATPAATRAASTATGTKATAHAEREPEGKKHISGTGGSAKVSNNFPTIYKGPQAASKAPTSTGTKAQQFGATGSFSSAKTAQNKDDATADATSEILSVAQETAFHRASIEAQLSAEVAAQRVQTANTNVKAITQPQELHGKSQGLSFGVEMEFMIPVVLEEERDGTDIDDELLPSLNVIPFVPGEDRKKYSDANPGADMEVRDWVEEKLRSTLLDLRVPVIDSSGDLINANAVSERVSAERSYWGWKIVNDGSVMIPQSVDYAYRGGKTRWVSLELISPAYWATPKNLGEIRRVVSALSGQLRVLTPKTGGLHVHVGRGKSSFGLGELKRLAGLCYAAGPLLSQLHPKSRHGNLYCQSNRLYSNLAHGMTMEEAIAARSGSQGVGNHDDGEVPQVPHAKPMCLGPATEESGQRPADTPRFQRMVPRGDLPREELSAKEYRRWELNDNSVSNTMDSPRDVVPAINEMWRAPTPTDLVAVFQTYNSKYYAYSMARYVSEDYACRNDSVGVYFTSLPDDVAAGSHDSNSSSAMAEDGDNSSSRSRRSSAFAPNAFSDTASRHSSTAGQHVKSETVEFRQAAATLDPDSVVAWVRVVVNLTCVAVHSRMEEFSRLVHCCAKAEREPAWYDAFDLLVDLGMPRTAQFIQTSMLSRKTRTPWADLPEKEALMPSGGNGAD</sequence>
<feature type="compositionally biased region" description="Low complexity" evidence="1">
    <location>
        <begin position="285"/>
        <end position="301"/>
    </location>
</feature>
<name>A0ABR1SCB8_9PEZI</name>
<feature type="region of interest" description="Disordered" evidence="1">
    <location>
        <begin position="285"/>
        <end position="545"/>
    </location>
</feature>
<comment type="caution">
    <text evidence="2">The sequence shown here is derived from an EMBL/GenBank/DDBJ whole genome shotgun (WGS) entry which is preliminary data.</text>
</comment>
<feature type="compositionally biased region" description="Polar residues" evidence="1">
    <location>
        <begin position="1"/>
        <end position="14"/>
    </location>
</feature>
<accession>A0ABR1SCB8</accession>
<organism evidence="2 3">
    <name type="scientific">Apiospora marii</name>
    <dbReference type="NCBI Taxonomy" id="335849"/>
    <lineage>
        <taxon>Eukaryota</taxon>
        <taxon>Fungi</taxon>
        <taxon>Dikarya</taxon>
        <taxon>Ascomycota</taxon>
        <taxon>Pezizomycotina</taxon>
        <taxon>Sordariomycetes</taxon>
        <taxon>Xylariomycetidae</taxon>
        <taxon>Amphisphaeriales</taxon>
        <taxon>Apiosporaceae</taxon>
        <taxon>Apiospora</taxon>
    </lineage>
</organism>
<dbReference type="PANTHER" id="PTHR36847:SF1">
    <property type="entry name" value="AMIDOLIGASE ENZYME"/>
    <property type="match status" value="1"/>
</dbReference>
<feature type="compositionally biased region" description="Polar residues" evidence="1">
    <location>
        <begin position="534"/>
        <end position="545"/>
    </location>
</feature>
<feature type="compositionally biased region" description="Polar residues" evidence="1">
    <location>
        <begin position="387"/>
        <end position="396"/>
    </location>
</feature>
<feature type="compositionally biased region" description="Low complexity" evidence="1">
    <location>
        <begin position="438"/>
        <end position="495"/>
    </location>
</feature>
<feature type="region of interest" description="Disordered" evidence="1">
    <location>
        <begin position="996"/>
        <end position="1020"/>
    </location>
</feature>
<gene>
    <name evidence="2" type="ORF">PG991_006004</name>
</gene>
<reference evidence="2 3" key="1">
    <citation type="submission" date="2023-01" db="EMBL/GenBank/DDBJ databases">
        <title>Analysis of 21 Apiospora genomes using comparative genomics revels a genus with tremendous synthesis potential of carbohydrate active enzymes and secondary metabolites.</title>
        <authorList>
            <person name="Sorensen T."/>
        </authorList>
    </citation>
    <scope>NUCLEOTIDE SEQUENCE [LARGE SCALE GENOMIC DNA]</scope>
    <source>
        <strain evidence="2 3">CBS 20057</strain>
    </source>
</reference>
<dbReference type="Pfam" id="PF12224">
    <property type="entry name" value="Amidoligase_2"/>
    <property type="match status" value="1"/>
</dbReference>
<evidence type="ECO:0000256" key="1">
    <source>
        <dbReference type="SAM" id="MobiDB-lite"/>
    </source>
</evidence>
<dbReference type="PANTHER" id="PTHR36847">
    <property type="entry name" value="AMIDOLIGASE ENZYME"/>
    <property type="match status" value="1"/>
</dbReference>
<feature type="region of interest" description="Disordered" evidence="1">
    <location>
        <begin position="1"/>
        <end position="39"/>
    </location>
</feature>
<feature type="compositionally biased region" description="Polar residues" evidence="1">
    <location>
        <begin position="406"/>
        <end position="418"/>
    </location>
</feature>
<feature type="compositionally biased region" description="Basic and acidic residues" evidence="1">
    <location>
        <begin position="496"/>
        <end position="506"/>
    </location>
</feature>
<dbReference type="InterPro" id="IPR022025">
    <property type="entry name" value="Amidoligase_2"/>
</dbReference>
<dbReference type="EMBL" id="JAQQWI010000007">
    <property type="protein sequence ID" value="KAK8028948.1"/>
    <property type="molecule type" value="Genomic_DNA"/>
</dbReference>
<evidence type="ECO:0008006" key="4">
    <source>
        <dbReference type="Google" id="ProtNLM"/>
    </source>
</evidence>
<protein>
    <recommendedName>
        <fullName evidence="4">Amidoligase enzyme</fullName>
    </recommendedName>
</protein>
<keyword evidence="3" id="KW-1185">Reference proteome</keyword>
<feature type="compositionally biased region" description="Polar residues" evidence="1">
    <location>
        <begin position="345"/>
        <end position="354"/>
    </location>
</feature>
<dbReference type="Proteomes" id="UP001396898">
    <property type="component" value="Unassembled WGS sequence"/>
</dbReference>